<dbReference type="GO" id="GO:0005680">
    <property type="term" value="C:anaphase-promoting complex"/>
    <property type="evidence" value="ECO:0007669"/>
    <property type="project" value="InterPro"/>
</dbReference>
<dbReference type="PANTHER" id="PTHR12830">
    <property type="entry name" value="ANAPHASE-PROMOTING COMPLEX SUBUNIT 5"/>
    <property type="match status" value="1"/>
</dbReference>
<keyword evidence="3" id="KW-0833">Ubl conjugation pathway</keyword>
<name>A0AAV6I183_9ERIC</name>
<sequence length="420" mass="46862">MAAGSPSSSIVPDSDPREYHPPPPHKFEPVGLKLYKPKRNTFDSGLVLREEVPQLPEQVIYFSRRGQWRSDDIPSPDHVELALPPSVQQVYFLHSISKFSLHLPFVCYGILLSSAFLRLKNQRVASAGYSASAPQGERASTMGRGSGDDDRDEEDNEEEDDEEDNVGSEDEEEGEEESEEEDRELASREASPLGPSSKKPRRGHLKLAHQLCDELGVLASSVTGVDVELKTEASLRHARTLLAAKQFSQASAVAHSLFCMCHKLNKQVENAMILLLLAEIHKVHCLNGATKSSSDRRSVLAAVYKKIFGKDREEQSCDFLACVWVFFARCLRKLWSFDQLVPYSLLSSQQDAFYLMAIVFDALGQLEHREEAATSFRKHMIALENPQDCEKYSLNTAAILGTNFLLESTSYCGTSYSSPI</sequence>
<proteinExistence type="predicted"/>
<dbReference type="GO" id="GO:0045842">
    <property type="term" value="P:positive regulation of mitotic metaphase/anaphase transition"/>
    <property type="evidence" value="ECO:0007669"/>
    <property type="project" value="TreeGrafter"/>
</dbReference>
<evidence type="ECO:0000256" key="3">
    <source>
        <dbReference type="ARBA" id="ARBA00022786"/>
    </source>
</evidence>
<evidence type="ECO:0000313" key="6">
    <source>
        <dbReference type="EMBL" id="KAG5520440.1"/>
    </source>
</evidence>
<feature type="compositionally biased region" description="Acidic residues" evidence="5">
    <location>
        <begin position="149"/>
        <end position="183"/>
    </location>
</feature>
<keyword evidence="4" id="KW-0131">Cell cycle</keyword>
<feature type="region of interest" description="Disordered" evidence="5">
    <location>
        <begin position="127"/>
        <end position="203"/>
    </location>
</feature>
<organism evidence="6 7">
    <name type="scientific">Rhododendron griersonianum</name>
    <dbReference type="NCBI Taxonomy" id="479676"/>
    <lineage>
        <taxon>Eukaryota</taxon>
        <taxon>Viridiplantae</taxon>
        <taxon>Streptophyta</taxon>
        <taxon>Embryophyta</taxon>
        <taxon>Tracheophyta</taxon>
        <taxon>Spermatophyta</taxon>
        <taxon>Magnoliopsida</taxon>
        <taxon>eudicotyledons</taxon>
        <taxon>Gunneridae</taxon>
        <taxon>Pentapetalae</taxon>
        <taxon>asterids</taxon>
        <taxon>Ericales</taxon>
        <taxon>Ericaceae</taxon>
        <taxon>Ericoideae</taxon>
        <taxon>Rhodoreae</taxon>
        <taxon>Rhododendron</taxon>
    </lineage>
</organism>
<evidence type="ECO:0000256" key="1">
    <source>
        <dbReference type="ARBA" id="ARBA00022618"/>
    </source>
</evidence>
<reference evidence="6" key="1">
    <citation type="submission" date="2020-08" db="EMBL/GenBank/DDBJ databases">
        <title>Plant Genome Project.</title>
        <authorList>
            <person name="Zhang R.-G."/>
        </authorList>
    </citation>
    <scope>NUCLEOTIDE SEQUENCE</scope>
    <source>
        <strain evidence="6">WSP0</strain>
        <tissue evidence="6">Leaf</tissue>
    </source>
</reference>
<feature type="region of interest" description="Disordered" evidence="5">
    <location>
        <begin position="1"/>
        <end position="31"/>
    </location>
</feature>
<accession>A0AAV6I183</accession>
<dbReference type="EMBL" id="JACTNZ010000012">
    <property type="protein sequence ID" value="KAG5520440.1"/>
    <property type="molecule type" value="Genomic_DNA"/>
</dbReference>
<dbReference type="Proteomes" id="UP000823749">
    <property type="component" value="Chromosome 12"/>
</dbReference>
<evidence type="ECO:0000256" key="4">
    <source>
        <dbReference type="ARBA" id="ARBA00023306"/>
    </source>
</evidence>
<dbReference type="PANTHER" id="PTHR12830:SF9">
    <property type="entry name" value="ANAPHASE-PROMOTING COMPLEX SUBUNIT 5"/>
    <property type="match status" value="1"/>
</dbReference>
<gene>
    <name evidence="6" type="ORF">RHGRI_033131</name>
</gene>
<dbReference type="InterPro" id="IPR037679">
    <property type="entry name" value="Apc5"/>
</dbReference>
<evidence type="ECO:0000313" key="7">
    <source>
        <dbReference type="Proteomes" id="UP000823749"/>
    </source>
</evidence>
<dbReference type="GO" id="GO:0070979">
    <property type="term" value="P:protein K11-linked ubiquitination"/>
    <property type="evidence" value="ECO:0007669"/>
    <property type="project" value="TreeGrafter"/>
</dbReference>
<keyword evidence="7" id="KW-1185">Reference proteome</keyword>
<keyword evidence="1" id="KW-0132">Cell division</keyword>
<protein>
    <submittedName>
        <fullName evidence="6">Uncharacterized protein</fullName>
    </submittedName>
</protein>
<dbReference type="GO" id="GO:0051301">
    <property type="term" value="P:cell division"/>
    <property type="evidence" value="ECO:0007669"/>
    <property type="project" value="UniProtKB-KW"/>
</dbReference>
<dbReference type="GO" id="GO:0031145">
    <property type="term" value="P:anaphase-promoting complex-dependent catabolic process"/>
    <property type="evidence" value="ECO:0007669"/>
    <property type="project" value="TreeGrafter"/>
</dbReference>
<evidence type="ECO:0000256" key="5">
    <source>
        <dbReference type="SAM" id="MobiDB-lite"/>
    </source>
</evidence>
<feature type="compositionally biased region" description="Basic and acidic residues" evidence="5">
    <location>
        <begin position="14"/>
        <end position="28"/>
    </location>
</feature>
<comment type="caution">
    <text evidence="6">The sequence shown here is derived from an EMBL/GenBank/DDBJ whole genome shotgun (WGS) entry which is preliminary data.</text>
</comment>
<evidence type="ECO:0000256" key="2">
    <source>
        <dbReference type="ARBA" id="ARBA00022776"/>
    </source>
</evidence>
<dbReference type="AlphaFoldDB" id="A0AAV6I183"/>
<keyword evidence="2" id="KW-0498">Mitosis</keyword>
<feature type="compositionally biased region" description="Low complexity" evidence="5">
    <location>
        <begin position="1"/>
        <end position="13"/>
    </location>
</feature>